<feature type="compositionally biased region" description="Polar residues" evidence="1">
    <location>
        <begin position="203"/>
        <end position="215"/>
    </location>
</feature>
<dbReference type="AlphaFoldDB" id="A0A0R0KHX7"/>
<dbReference type="Gramene" id="KRH63172">
    <property type="protein sequence ID" value="KRH63172"/>
    <property type="gene ID" value="GLYMA_04G159400"/>
</dbReference>
<feature type="compositionally biased region" description="Basic and acidic residues" evidence="1">
    <location>
        <begin position="216"/>
        <end position="225"/>
    </location>
</feature>
<dbReference type="Proteomes" id="UP000008827">
    <property type="component" value="Chromosome 4"/>
</dbReference>
<keyword evidence="4" id="KW-1185">Reference proteome</keyword>
<reference evidence="3" key="2">
    <citation type="submission" date="2018-02" db="UniProtKB">
        <authorList>
            <consortium name="EnsemblPlants"/>
        </authorList>
    </citation>
    <scope>IDENTIFICATION</scope>
    <source>
        <strain evidence="3">Williams 82</strain>
    </source>
</reference>
<organism evidence="2">
    <name type="scientific">Glycine max</name>
    <name type="common">Soybean</name>
    <name type="synonym">Glycine hispida</name>
    <dbReference type="NCBI Taxonomy" id="3847"/>
    <lineage>
        <taxon>Eukaryota</taxon>
        <taxon>Viridiplantae</taxon>
        <taxon>Streptophyta</taxon>
        <taxon>Embryophyta</taxon>
        <taxon>Tracheophyta</taxon>
        <taxon>Spermatophyta</taxon>
        <taxon>Magnoliopsida</taxon>
        <taxon>eudicotyledons</taxon>
        <taxon>Gunneridae</taxon>
        <taxon>Pentapetalae</taxon>
        <taxon>rosids</taxon>
        <taxon>fabids</taxon>
        <taxon>Fabales</taxon>
        <taxon>Fabaceae</taxon>
        <taxon>Papilionoideae</taxon>
        <taxon>50 kb inversion clade</taxon>
        <taxon>NPAAA clade</taxon>
        <taxon>indigoferoid/millettioid clade</taxon>
        <taxon>Phaseoleae</taxon>
        <taxon>Glycine</taxon>
        <taxon>Glycine subgen. Soja</taxon>
    </lineage>
</organism>
<evidence type="ECO:0000313" key="3">
    <source>
        <dbReference type="EnsemblPlants" id="KRH63172"/>
    </source>
</evidence>
<feature type="compositionally biased region" description="Polar residues" evidence="1">
    <location>
        <begin position="238"/>
        <end position="247"/>
    </location>
</feature>
<evidence type="ECO:0000313" key="4">
    <source>
        <dbReference type="Proteomes" id="UP000008827"/>
    </source>
</evidence>
<proteinExistence type="predicted"/>
<accession>A0A0R0KHX7</accession>
<reference evidence="2" key="3">
    <citation type="submission" date="2018-07" db="EMBL/GenBank/DDBJ databases">
        <title>WGS assembly of Glycine max.</title>
        <authorList>
            <person name="Schmutz J."/>
            <person name="Cannon S."/>
            <person name="Schlueter J."/>
            <person name="Ma J."/>
            <person name="Mitros T."/>
            <person name="Nelson W."/>
            <person name="Hyten D."/>
            <person name="Song Q."/>
            <person name="Thelen J."/>
            <person name="Cheng J."/>
            <person name="Xu D."/>
            <person name="Hellsten U."/>
            <person name="May G."/>
            <person name="Yu Y."/>
            <person name="Sakurai T."/>
            <person name="Umezawa T."/>
            <person name="Bhattacharyya M."/>
            <person name="Sandhu D."/>
            <person name="Valliyodan B."/>
            <person name="Lindquist E."/>
            <person name="Peto M."/>
            <person name="Grant D."/>
            <person name="Shu S."/>
            <person name="Goodstein D."/>
            <person name="Barry K."/>
            <person name="Futrell-Griggs M."/>
            <person name="Abernathy B."/>
            <person name="Du J."/>
            <person name="Tian Z."/>
            <person name="Zhu L."/>
            <person name="Gill N."/>
            <person name="Joshi T."/>
            <person name="Libault M."/>
            <person name="Sethuraman A."/>
            <person name="Zhang X."/>
            <person name="Shinozaki K."/>
            <person name="Nguyen H."/>
            <person name="Wing R."/>
            <person name="Cregan P."/>
            <person name="Specht J."/>
            <person name="Grimwood J."/>
            <person name="Rokhsar D."/>
            <person name="Stacey G."/>
            <person name="Shoemaker R."/>
            <person name="Jackson S."/>
        </authorList>
    </citation>
    <scope>NUCLEOTIDE SEQUENCE</scope>
    <source>
        <tissue evidence="2">Callus</tissue>
    </source>
</reference>
<dbReference type="EnsemblPlants" id="KRH63172">
    <property type="protein sequence ID" value="KRH63172"/>
    <property type="gene ID" value="GLYMA_04G159400"/>
</dbReference>
<evidence type="ECO:0000313" key="2">
    <source>
        <dbReference type="EMBL" id="KRH63172.1"/>
    </source>
</evidence>
<name>A0A0R0KHX7_SOYBN</name>
<dbReference type="PANTHER" id="PTHR34676">
    <property type="entry name" value="DUF4219 DOMAIN-CONTAINING PROTEIN-RELATED"/>
    <property type="match status" value="1"/>
</dbReference>
<dbReference type="STRING" id="3847.A0A0R0KHX7"/>
<gene>
    <name evidence="2" type="ORF">GLYMA_04G159400</name>
</gene>
<feature type="region of interest" description="Disordered" evidence="1">
    <location>
        <begin position="195"/>
        <end position="253"/>
    </location>
</feature>
<dbReference type="EMBL" id="CM000837">
    <property type="protein sequence ID" value="KRH63172.1"/>
    <property type="molecule type" value="Genomic_DNA"/>
</dbReference>
<sequence length="253" mass="29758">MIVNFEFIHKDLWDVVENRDYIPNDDQQNEILRSQWTEQQKLRFLLNSKAKNVMFCALSKKKYTKVKRNKLSLFSYKYEIFSMDENEDIQCRTYDNYDHIDKILRCLSRKWRPQVTMLKALKNLESMSLEELVGTLKDHEQELYMTKNKYGEAPPKHLKSTIHLMMNLKKTQIRMSSPSFLAKSTRCGETKMGLKPRHFKSECPNSLSVDTTSEGSKSDQDDEIGHMMSRCRDHPRKGSSNTFTINTKGPKKI</sequence>
<dbReference type="PANTHER" id="PTHR34676:SF27">
    <property type="entry name" value="ASPARTYL-TRNA SYNTHETASE"/>
    <property type="match status" value="1"/>
</dbReference>
<evidence type="ECO:0000256" key="1">
    <source>
        <dbReference type="SAM" id="MobiDB-lite"/>
    </source>
</evidence>
<dbReference type="InParanoid" id="A0A0R0KHX7"/>
<reference evidence="2 3" key="1">
    <citation type="journal article" date="2010" name="Nature">
        <title>Genome sequence of the palaeopolyploid soybean.</title>
        <authorList>
            <person name="Schmutz J."/>
            <person name="Cannon S.B."/>
            <person name="Schlueter J."/>
            <person name="Ma J."/>
            <person name="Mitros T."/>
            <person name="Nelson W."/>
            <person name="Hyten D.L."/>
            <person name="Song Q."/>
            <person name="Thelen J.J."/>
            <person name="Cheng J."/>
            <person name="Xu D."/>
            <person name="Hellsten U."/>
            <person name="May G.D."/>
            <person name="Yu Y."/>
            <person name="Sakurai T."/>
            <person name="Umezawa T."/>
            <person name="Bhattacharyya M.K."/>
            <person name="Sandhu D."/>
            <person name="Valliyodan B."/>
            <person name="Lindquist E."/>
            <person name="Peto M."/>
            <person name="Grant D."/>
            <person name="Shu S."/>
            <person name="Goodstein D."/>
            <person name="Barry K."/>
            <person name="Futrell-Griggs M."/>
            <person name="Abernathy B."/>
            <person name="Du J."/>
            <person name="Tian Z."/>
            <person name="Zhu L."/>
            <person name="Gill N."/>
            <person name="Joshi T."/>
            <person name="Libault M."/>
            <person name="Sethuraman A."/>
            <person name="Zhang X.-C."/>
            <person name="Shinozaki K."/>
            <person name="Nguyen H.T."/>
            <person name="Wing R.A."/>
            <person name="Cregan P."/>
            <person name="Specht J."/>
            <person name="Grimwood J."/>
            <person name="Rokhsar D."/>
            <person name="Stacey G."/>
            <person name="Shoemaker R.C."/>
            <person name="Jackson S.A."/>
        </authorList>
    </citation>
    <scope>NUCLEOTIDE SEQUENCE</scope>
    <source>
        <strain evidence="3">cv. Williams 82</strain>
        <tissue evidence="2">Callus</tissue>
    </source>
</reference>
<protein>
    <submittedName>
        <fullName evidence="2 3">Uncharacterized protein</fullName>
    </submittedName>
</protein>